<name>A0A4E0RW52_FASHE</name>
<feature type="signal peptide" evidence="1">
    <location>
        <begin position="1"/>
        <end position="23"/>
    </location>
</feature>
<dbReference type="EMBL" id="JXXN02007105">
    <property type="protein sequence ID" value="THD19180.1"/>
    <property type="molecule type" value="Genomic_DNA"/>
</dbReference>
<accession>A0A4E0RW52</accession>
<keyword evidence="3" id="KW-1185">Reference proteome</keyword>
<proteinExistence type="predicted"/>
<evidence type="ECO:0008006" key="4">
    <source>
        <dbReference type="Google" id="ProtNLM"/>
    </source>
</evidence>
<sequence length="326" mass="36525">MTVAPQSILCLFIILNQIVQANATCGPICRAPFVEIERGKCFFDSGTAPNISEAHHKCYSTKSNYGLHSVLIATDLDKAIQVLPASNSTIKYAWTGINDYLLEQNGGRIRWRAVNAELKDVVIEEKDDKWVDGEPTHGGTLMLQTDGNSYKLHTSYLFPKQSEGHVICQLIREATVKLHSESFRMTKFSSTHPVRWNEYSGQADESIWVFSPSVSLLQCAFRKDMCSSDVRGYQTAEETTAEGLDTNGTDILSIRYSNFNWALVYQIIHPPPKKYTKCKLTTALLLDTVSVPVRLTSLRKNAYLTLDNLLLKVDVQVLLHSTESGQ</sequence>
<protein>
    <recommendedName>
        <fullName evidence="4">C-type lectin domain-containing protein</fullName>
    </recommendedName>
</protein>
<keyword evidence="1" id="KW-0732">Signal</keyword>
<comment type="caution">
    <text evidence="2">The sequence shown here is derived from an EMBL/GenBank/DDBJ whole genome shotgun (WGS) entry which is preliminary data.</text>
</comment>
<organism evidence="2 3">
    <name type="scientific">Fasciola hepatica</name>
    <name type="common">Liver fluke</name>
    <dbReference type="NCBI Taxonomy" id="6192"/>
    <lineage>
        <taxon>Eukaryota</taxon>
        <taxon>Metazoa</taxon>
        <taxon>Spiralia</taxon>
        <taxon>Lophotrochozoa</taxon>
        <taxon>Platyhelminthes</taxon>
        <taxon>Trematoda</taxon>
        <taxon>Digenea</taxon>
        <taxon>Plagiorchiida</taxon>
        <taxon>Echinostomata</taxon>
        <taxon>Echinostomatoidea</taxon>
        <taxon>Fasciolidae</taxon>
        <taxon>Fasciola</taxon>
    </lineage>
</organism>
<dbReference type="Proteomes" id="UP000230066">
    <property type="component" value="Unassembled WGS sequence"/>
</dbReference>
<dbReference type="InterPro" id="IPR016187">
    <property type="entry name" value="CTDL_fold"/>
</dbReference>
<evidence type="ECO:0000313" key="2">
    <source>
        <dbReference type="EMBL" id="THD19180.1"/>
    </source>
</evidence>
<reference evidence="2" key="1">
    <citation type="submission" date="2019-03" db="EMBL/GenBank/DDBJ databases">
        <title>Improved annotation for the trematode Fasciola hepatica.</title>
        <authorList>
            <person name="Choi Y.-J."/>
            <person name="Martin J."/>
            <person name="Mitreva M."/>
        </authorList>
    </citation>
    <scope>NUCLEOTIDE SEQUENCE [LARGE SCALE GENOMIC DNA]</scope>
</reference>
<feature type="chain" id="PRO_5020038443" description="C-type lectin domain-containing protein" evidence="1">
    <location>
        <begin position="24"/>
        <end position="326"/>
    </location>
</feature>
<dbReference type="AlphaFoldDB" id="A0A4E0RW52"/>
<evidence type="ECO:0000256" key="1">
    <source>
        <dbReference type="SAM" id="SignalP"/>
    </source>
</evidence>
<gene>
    <name evidence="2" type="ORF">D915_010134</name>
</gene>
<dbReference type="SUPFAM" id="SSF56436">
    <property type="entry name" value="C-type lectin-like"/>
    <property type="match status" value="1"/>
</dbReference>
<evidence type="ECO:0000313" key="3">
    <source>
        <dbReference type="Proteomes" id="UP000230066"/>
    </source>
</evidence>